<dbReference type="Proteomes" id="UP000321798">
    <property type="component" value="Unassembled WGS sequence"/>
</dbReference>
<evidence type="ECO:0000313" key="2">
    <source>
        <dbReference type="Proteomes" id="UP000321798"/>
    </source>
</evidence>
<organism evidence="1 2">
    <name type="scientific">Cellulomonas soli</name>
    <dbReference type="NCBI Taxonomy" id="931535"/>
    <lineage>
        <taxon>Bacteria</taxon>
        <taxon>Bacillati</taxon>
        <taxon>Actinomycetota</taxon>
        <taxon>Actinomycetes</taxon>
        <taxon>Micrococcales</taxon>
        <taxon>Cellulomonadaceae</taxon>
        <taxon>Cellulomonas</taxon>
    </lineage>
</organism>
<proteinExistence type="predicted"/>
<dbReference type="EMBL" id="BKAL01000003">
    <property type="protein sequence ID" value="GEP68478.1"/>
    <property type="molecule type" value="Genomic_DNA"/>
</dbReference>
<evidence type="ECO:0000313" key="1">
    <source>
        <dbReference type="EMBL" id="GEP68478.1"/>
    </source>
</evidence>
<name>A0A512PBB0_9CELL</name>
<accession>A0A512PBB0</accession>
<protein>
    <submittedName>
        <fullName evidence="1">Uncharacterized protein</fullName>
    </submittedName>
</protein>
<keyword evidence="2" id="KW-1185">Reference proteome</keyword>
<gene>
    <name evidence="1" type="ORF">CSO01_11930</name>
</gene>
<sequence length="331" mass="34736">MRSVERTSAYGRALAAHSTDVETLLRSAHERGVDAVLVRTALVDLGPFVDPLVAELPEPEGGELVVALVATVLDLTVGARWRPGRPERRVVEEILVTLPAWCAHQPAATVRTLVAAAPAVQRGANLDLWAHLLGRAPEATTVEQVRDAVLVAAWRAGLARYRIAALDAAARLPGTLARAVLALEPDADVPAVLAAHRADRWSWPGLREEPGVVLRAGGSRVLGGPWFERPLAVAGGPTGWAVRADGAAWALVVDVHGHALVPLGNVPPALDERAPVGCSLPVPWQDDVTGLVPDGARAGTVLVSRAHSYAVDVVRLGDAGARALAERAVTV</sequence>
<dbReference type="AlphaFoldDB" id="A0A512PBB0"/>
<comment type="caution">
    <text evidence="1">The sequence shown here is derived from an EMBL/GenBank/DDBJ whole genome shotgun (WGS) entry which is preliminary data.</text>
</comment>
<reference evidence="1 2" key="1">
    <citation type="submission" date="2019-07" db="EMBL/GenBank/DDBJ databases">
        <title>Whole genome shotgun sequence of Cellulomonas soli NBRC 109434.</title>
        <authorList>
            <person name="Hosoyama A."/>
            <person name="Uohara A."/>
            <person name="Ohji S."/>
            <person name="Ichikawa N."/>
        </authorList>
    </citation>
    <scope>NUCLEOTIDE SEQUENCE [LARGE SCALE GENOMIC DNA]</scope>
    <source>
        <strain evidence="1 2">NBRC 109434</strain>
    </source>
</reference>